<evidence type="ECO:0000256" key="5">
    <source>
        <dbReference type="ARBA" id="ARBA00023014"/>
    </source>
</evidence>
<gene>
    <name evidence="7" type="ORF">DYP60_05655</name>
</gene>
<dbReference type="InterPro" id="IPR011538">
    <property type="entry name" value="Nuo51_FMN-bd"/>
</dbReference>
<dbReference type="InterPro" id="IPR037207">
    <property type="entry name" value="Nuop51_4Fe4S-bd_sf"/>
</dbReference>
<dbReference type="InterPro" id="IPR036188">
    <property type="entry name" value="FAD/NAD-bd_sf"/>
</dbReference>
<dbReference type="SUPFAM" id="SSF52833">
    <property type="entry name" value="Thioredoxin-like"/>
    <property type="match status" value="1"/>
</dbReference>
<feature type="domain" description="NADH-ubiquinone oxidoreductase 51kDa subunit iron-sulphur binding" evidence="6">
    <location>
        <begin position="469"/>
        <end position="514"/>
    </location>
</feature>
<sequence>MSSILDRLDNEGRKTLYPDIPAIAVGMGTCGIGSGADVLFEAFSALQKKKKDGFFLRSVGCFGCCSEEPLVLISIPGKPMVLLHKVGEADCAPIVKALLEGTYYSEKAFCKISRWDHHLSFHEYGDGFPELLEWNEIPFFHPQLKLVLRDAGIIDPTNIAEYVSVGGYRALEKALFSMNRDAVLDEVKSSKLRGRGGAGFPTGLKWELMKKEESAQKYLICNADEGDPGAYMNRNEMESDPHMLIEGMLLASYVTGAEEGIIYVRAEYPLAVERLQKAIADAYANNLLGKDILGANMRFDLQVVEGAGAFVCGEETALIASLEGRAGRPRSKPPFPSQKGYLGYPTTINNLETWCNIPLIIGKGSDWFLKYGIPSSPGTKVFSLVGKVKHTGLVELPLGEKLTTLVYGAGGGSVSKTKRIKAVQSGGPSGGCIPARLFDKSIDYESLAALGSIMGSGGMVVMDNDNCMVDSARYFVEFTTKESCGNCTPCREGLSQVFSILDRITKGEGKKDDLQMLETLGAHISDTAMCGLGQSATNPVLTTLRYFPEEYESHILRKRCTAGTCEALVDELCSNSCPLSMRIPTYIALLRENRLVEAFTSTLEDNPLPGTLGRICHFHCQMRCRRDTLDAPVHQGELHRYLADTLYKMGNEHEVYQEMVSKIPASTGKKIGIVGAGPAGLSAAFYLVRLGHEVTIYDEHSEAGGVLRYGIPSYRLPREVLAKELELFEQLPITFAFNKRLGKDMQIADLKSDYDEVILALGSYHHATLQLDGAEGGQVVQGTDVLNALAEGESLPVGKRVVIIGGGNVAIDVARSLWRMGIEVTIAYRRDKEDMPANESEIEEAFSEGIPCIFNVAPKKVTRDKKGRLEALEVEELEIGEYDLSGRRIRRGTGTIRSLACDTVIVAIGERVDTELLETEKLAVSKRGHLEVKPYLYETNQEHVWAIGDVINGPSTAAEAMGQGKEVARLIDRRLSGEDRFAQLFTTFSYEQTVGKTLYEGKAINAEKLPVAARSGSFEEVNKGYTGRQARMEAGRCLRCDVKCEQEVLYG</sequence>
<evidence type="ECO:0000313" key="8">
    <source>
        <dbReference type="Proteomes" id="UP000264002"/>
    </source>
</evidence>
<dbReference type="InterPro" id="IPR036249">
    <property type="entry name" value="Thioredoxin-like_sf"/>
</dbReference>
<dbReference type="PANTHER" id="PTHR43578:SF3">
    <property type="entry name" value="NADH-QUINONE OXIDOREDUCTASE SUBUNIT F"/>
    <property type="match status" value="1"/>
</dbReference>
<dbReference type="InterPro" id="IPR034154">
    <property type="entry name" value="TOPRIM_DnaG/twinkle"/>
</dbReference>
<dbReference type="SUPFAM" id="SSF51971">
    <property type="entry name" value="Nucleotide-binding domain"/>
    <property type="match status" value="2"/>
</dbReference>
<dbReference type="Gene3D" id="3.10.20.600">
    <property type="match status" value="1"/>
</dbReference>
<keyword evidence="4" id="KW-0408">Iron</keyword>
<dbReference type="GO" id="GO:0046872">
    <property type="term" value="F:metal ion binding"/>
    <property type="evidence" value="ECO:0007669"/>
    <property type="project" value="UniProtKB-KW"/>
</dbReference>
<dbReference type="AlphaFoldDB" id="A0A372MH81"/>
<reference evidence="7 8" key="2">
    <citation type="submission" date="2018-09" db="EMBL/GenBank/DDBJ databases">
        <title>Genome of Sphaerochaeta halotolerans strain 4-11.</title>
        <authorList>
            <person name="Nazina T.N."/>
            <person name="Sokolova D.S."/>
        </authorList>
    </citation>
    <scope>NUCLEOTIDE SEQUENCE [LARGE SCALE GENOMIC DNA]</scope>
    <source>
        <strain evidence="7 8">4-11</strain>
    </source>
</reference>
<dbReference type="Pfam" id="PF01512">
    <property type="entry name" value="Complex1_51K"/>
    <property type="match status" value="1"/>
</dbReference>
<dbReference type="PROSITE" id="PS00645">
    <property type="entry name" value="COMPLEX1_51K_2"/>
    <property type="match status" value="1"/>
</dbReference>
<dbReference type="Gene3D" id="3.40.30.10">
    <property type="entry name" value="Glutaredoxin"/>
    <property type="match status" value="1"/>
</dbReference>
<evidence type="ECO:0000256" key="3">
    <source>
        <dbReference type="ARBA" id="ARBA00022723"/>
    </source>
</evidence>
<evidence type="ECO:0000259" key="6">
    <source>
        <dbReference type="SMART" id="SM00928"/>
    </source>
</evidence>
<name>A0A372MH81_9SPIR</name>
<dbReference type="InterPro" id="IPR019575">
    <property type="entry name" value="Nuop51_4Fe4S-bd"/>
</dbReference>
<dbReference type="GO" id="GO:0051539">
    <property type="term" value="F:4 iron, 4 sulfur cluster binding"/>
    <property type="evidence" value="ECO:0007669"/>
    <property type="project" value="UniProtKB-KW"/>
</dbReference>
<dbReference type="Gene3D" id="3.40.50.11540">
    <property type="entry name" value="NADH-ubiquinone oxidoreductase 51kDa subunit"/>
    <property type="match status" value="1"/>
</dbReference>
<evidence type="ECO:0000256" key="4">
    <source>
        <dbReference type="ARBA" id="ARBA00023004"/>
    </source>
</evidence>
<dbReference type="Gene3D" id="6.10.250.1450">
    <property type="match status" value="1"/>
</dbReference>
<dbReference type="GO" id="GO:0016491">
    <property type="term" value="F:oxidoreductase activity"/>
    <property type="evidence" value="ECO:0007669"/>
    <property type="project" value="InterPro"/>
</dbReference>
<dbReference type="PRINTS" id="PR00419">
    <property type="entry name" value="ADXRDTASE"/>
</dbReference>
<dbReference type="InterPro" id="IPR023753">
    <property type="entry name" value="FAD/NAD-binding_dom"/>
</dbReference>
<accession>A0A372MH81</accession>
<dbReference type="CDD" id="cd01029">
    <property type="entry name" value="TOPRIM_primases"/>
    <property type="match status" value="1"/>
</dbReference>
<keyword evidence="5" id="KW-0411">Iron-sulfur</keyword>
<dbReference type="SUPFAM" id="SSF142019">
    <property type="entry name" value="Nqo1 FMN-binding domain-like"/>
    <property type="match status" value="1"/>
</dbReference>
<dbReference type="EMBL" id="QUWK01000005">
    <property type="protein sequence ID" value="RFU95112.1"/>
    <property type="molecule type" value="Genomic_DNA"/>
</dbReference>
<dbReference type="SMART" id="SM00928">
    <property type="entry name" value="NADH_4Fe-4S"/>
    <property type="match status" value="1"/>
</dbReference>
<dbReference type="FunFam" id="3.40.50.11540:FF:000001">
    <property type="entry name" value="NADH dehydrogenase [ubiquinone] flavoprotein 1, mitochondrial"/>
    <property type="match status" value="1"/>
</dbReference>
<dbReference type="CDD" id="cd02980">
    <property type="entry name" value="TRX_Fd_family"/>
    <property type="match status" value="1"/>
</dbReference>
<dbReference type="Pfam" id="PF14691">
    <property type="entry name" value="Fer4_20"/>
    <property type="match status" value="1"/>
</dbReference>
<keyword evidence="2" id="KW-0004">4Fe-4S</keyword>
<dbReference type="FunFam" id="1.20.1440.230:FF:000001">
    <property type="entry name" value="Mitochondrial NADH dehydrogenase flavoprotein 1"/>
    <property type="match status" value="1"/>
</dbReference>
<dbReference type="Gene3D" id="1.20.1440.230">
    <property type="entry name" value="NADH-ubiquinone oxidoreductase 51kDa subunit, iron-sulphur binding domain"/>
    <property type="match status" value="1"/>
</dbReference>
<keyword evidence="3" id="KW-0479">Metal-binding</keyword>
<comment type="similarity">
    <text evidence="1">Belongs to the complex I 51 kDa subunit family.</text>
</comment>
<protein>
    <submittedName>
        <fullName evidence="7">Proton-conducting membrane transporter</fullName>
    </submittedName>
</protein>
<dbReference type="Gene3D" id="3.50.50.60">
    <property type="entry name" value="FAD/NAD(P)-binding domain"/>
    <property type="match status" value="2"/>
</dbReference>
<keyword evidence="8" id="KW-1185">Reference proteome</keyword>
<evidence type="ECO:0000256" key="2">
    <source>
        <dbReference type="ARBA" id="ARBA00022485"/>
    </source>
</evidence>
<dbReference type="RefSeq" id="WP_117329921.1">
    <property type="nucleotide sequence ID" value="NZ_QUWK01000005.1"/>
</dbReference>
<dbReference type="Proteomes" id="UP000264002">
    <property type="component" value="Unassembled WGS sequence"/>
</dbReference>
<dbReference type="PANTHER" id="PTHR43578">
    <property type="entry name" value="NADH-QUINONE OXIDOREDUCTASE SUBUNIT F"/>
    <property type="match status" value="1"/>
</dbReference>
<dbReference type="GO" id="GO:0008137">
    <property type="term" value="F:NADH dehydrogenase (ubiquinone) activity"/>
    <property type="evidence" value="ECO:0007669"/>
    <property type="project" value="InterPro"/>
</dbReference>
<dbReference type="GO" id="GO:0010181">
    <property type="term" value="F:FMN binding"/>
    <property type="evidence" value="ECO:0007669"/>
    <property type="project" value="InterPro"/>
</dbReference>
<dbReference type="InterPro" id="IPR001949">
    <property type="entry name" value="NADH-UbQ_OxRdtase_51kDa_CS"/>
</dbReference>
<comment type="caution">
    <text evidence="7">The sequence shown here is derived from an EMBL/GenBank/DDBJ whole genome shotgun (WGS) entry which is preliminary data.</text>
</comment>
<dbReference type="Pfam" id="PF07992">
    <property type="entry name" value="Pyr_redox_2"/>
    <property type="match status" value="1"/>
</dbReference>
<proteinExistence type="inferred from homology"/>
<dbReference type="InterPro" id="IPR037225">
    <property type="entry name" value="Nuo51_FMN-bd_sf"/>
</dbReference>
<evidence type="ECO:0000313" key="7">
    <source>
        <dbReference type="EMBL" id="RFU95112.1"/>
    </source>
</evidence>
<dbReference type="SUPFAM" id="SSF142984">
    <property type="entry name" value="Nqo1 middle domain-like"/>
    <property type="match status" value="1"/>
</dbReference>
<reference evidence="8" key="1">
    <citation type="submission" date="2018-08" db="EMBL/GenBank/DDBJ databases">
        <authorList>
            <person name="Grouzdev D.S."/>
            <person name="Krutkina M.S."/>
        </authorList>
    </citation>
    <scope>NUCLEOTIDE SEQUENCE [LARGE SCALE GENOMIC DNA]</scope>
    <source>
        <strain evidence="8">4-11</strain>
    </source>
</reference>
<dbReference type="SUPFAM" id="SSF140490">
    <property type="entry name" value="Nqo1C-terminal domain-like"/>
    <property type="match status" value="1"/>
</dbReference>
<dbReference type="InterPro" id="IPR028261">
    <property type="entry name" value="DPD_II"/>
</dbReference>
<evidence type="ECO:0000256" key="1">
    <source>
        <dbReference type="ARBA" id="ARBA00007523"/>
    </source>
</evidence>
<dbReference type="Pfam" id="PF10589">
    <property type="entry name" value="NADH_4Fe-4S"/>
    <property type="match status" value="1"/>
</dbReference>
<organism evidence="7 8">
    <name type="scientific">Sphaerochaeta halotolerans</name>
    <dbReference type="NCBI Taxonomy" id="2293840"/>
    <lineage>
        <taxon>Bacteria</taxon>
        <taxon>Pseudomonadati</taxon>
        <taxon>Spirochaetota</taxon>
        <taxon>Spirochaetia</taxon>
        <taxon>Spirochaetales</taxon>
        <taxon>Sphaerochaetaceae</taxon>
        <taxon>Sphaerochaeta</taxon>
    </lineage>
</organism>
<dbReference type="SUPFAM" id="SSF46548">
    <property type="entry name" value="alpha-helical ferredoxin"/>
    <property type="match status" value="1"/>
</dbReference>